<feature type="compositionally biased region" description="Polar residues" evidence="7">
    <location>
        <begin position="507"/>
        <end position="522"/>
    </location>
</feature>
<dbReference type="CDD" id="cd01388">
    <property type="entry name" value="HMG-box_SoxB"/>
    <property type="match status" value="1"/>
</dbReference>
<feature type="DNA-binding region" description="HMG box" evidence="6">
    <location>
        <begin position="32"/>
        <end position="100"/>
    </location>
</feature>
<dbReference type="PANTHER" id="PTHR10270:SF329">
    <property type="entry name" value="TRANSCRIPTION FACTOR SOX-3"/>
    <property type="match status" value="1"/>
</dbReference>
<dbReference type="GO" id="GO:0030182">
    <property type="term" value="P:neuron differentiation"/>
    <property type="evidence" value="ECO:0007669"/>
    <property type="project" value="TreeGrafter"/>
</dbReference>
<evidence type="ECO:0000256" key="3">
    <source>
        <dbReference type="ARBA" id="ARBA00023125"/>
    </source>
</evidence>
<dbReference type="GO" id="GO:0001228">
    <property type="term" value="F:DNA-binding transcription activator activity, RNA polymerase II-specific"/>
    <property type="evidence" value="ECO:0007669"/>
    <property type="project" value="TreeGrafter"/>
</dbReference>
<dbReference type="Pfam" id="PF12336">
    <property type="entry name" value="SOXp"/>
    <property type="match status" value="1"/>
</dbReference>
<gene>
    <name evidence="9" type="ORF">KOW79_007353</name>
</gene>
<evidence type="ECO:0000256" key="6">
    <source>
        <dbReference type="PROSITE-ProRule" id="PRU00267"/>
    </source>
</evidence>
<dbReference type="SUPFAM" id="SSF47095">
    <property type="entry name" value="HMG-box"/>
    <property type="match status" value="1"/>
</dbReference>
<dbReference type="FunFam" id="1.10.30.10:FF:000002">
    <property type="entry name" value="transcription factor Sox-2"/>
    <property type="match status" value="1"/>
</dbReference>
<keyword evidence="4" id="KW-0804">Transcription</keyword>
<proteinExistence type="predicted"/>
<evidence type="ECO:0000313" key="9">
    <source>
        <dbReference type="EMBL" id="KAG7329179.1"/>
    </source>
</evidence>
<protein>
    <recommendedName>
        <fullName evidence="8">HMG box domain-containing protein</fullName>
    </recommendedName>
</protein>
<accession>A0A9D3SRK1</accession>
<dbReference type="GO" id="GO:0000122">
    <property type="term" value="P:negative regulation of transcription by RNA polymerase II"/>
    <property type="evidence" value="ECO:0007669"/>
    <property type="project" value="TreeGrafter"/>
</dbReference>
<dbReference type="Proteomes" id="UP000824219">
    <property type="component" value="Linkage Group LG08"/>
</dbReference>
<dbReference type="GO" id="GO:0007420">
    <property type="term" value="P:brain development"/>
    <property type="evidence" value="ECO:0007669"/>
    <property type="project" value="TreeGrafter"/>
</dbReference>
<dbReference type="PROSITE" id="PS50118">
    <property type="entry name" value="HMG_BOX_2"/>
    <property type="match status" value="1"/>
</dbReference>
<comment type="caution">
    <text evidence="9">The sequence shown here is derived from an EMBL/GenBank/DDBJ whole genome shotgun (WGS) entry which is preliminary data.</text>
</comment>
<organism evidence="9 10">
    <name type="scientific">Hemibagrus wyckioides</name>
    <dbReference type="NCBI Taxonomy" id="337641"/>
    <lineage>
        <taxon>Eukaryota</taxon>
        <taxon>Metazoa</taxon>
        <taxon>Chordata</taxon>
        <taxon>Craniata</taxon>
        <taxon>Vertebrata</taxon>
        <taxon>Euteleostomi</taxon>
        <taxon>Actinopterygii</taxon>
        <taxon>Neopterygii</taxon>
        <taxon>Teleostei</taxon>
        <taxon>Ostariophysi</taxon>
        <taxon>Siluriformes</taxon>
        <taxon>Bagridae</taxon>
        <taxon>Hemibagrus</taxon>
    </lineage>
</organism>
<feature type="region of interest" description="Disordered" evidence="7">
    <location>
        <begin position="488"/>
        <end position="529"/>
    </location>
</feature>
<evidence type="ECO:0000313" key="10">
    <source>
        <dbReference type="Proteomes" id="UP000824219"/>
    </source>
</evidence>
<keyword evidence="10" id="KW-1185">Reference proteome</keyword>
<keyword evidence="3 6" id="KW-0238">DNA-binding</keyword>
<dbReference type="InterPro" id="IPR050140">
    <property type="entry name" value="SRY-related_HMG-box_TF-like"/>
</dbReference>
<dbReference type="Pfam" id="PF00505">
    <property type="entry name" value="HMG_box"/>
    <property type="match status" value="1"/>
</dbReference>
<evidence type="ECO:0000256" key="7">
    <source>
        <dbReference type="SAM" id="MobiDB-lite"/>
    </source>
</evidence>
<evidence type="ECO:0000259" key="8">
    <source>
        <dbReference type="PROSITE" id="PS50118"/>
    </source>
</evidence>
<dbReference type="InterPro" id="IPR036910">
    <property type="entry name" value="HMG_box_dom_sf"/>
</dbReference>
<comment type="subcellular location">
    <subcellularLocation>
        <location evidence="1">Nucleus</location>
    </subcellularLocation>
</comment>
<feature type="region of interest" description="Disordered" evidence="7">
    <location>
        <begin position="1"/>
        <end position="39"/>
    </location>
</feature>
<dbReference type="SMART" id="SM00398">
    <property type="entry name" value="HMG"/>
    <property type="match status" value="1"/>
</dbReference>
<dbReference type="InterPro" id="IPR022097">
    <property type="entry name" value="SOX_fam"/>
</dbReference>
<feature type="domain" description="HMG box" evidence="8">
    <location>
        <begin position="32"/>
        <end position="100"/>
    </location>
</feature>
<dbReference type="EMBL" id="JAHKSW010000008">
    <property type="protein sequence ID" value="KAG7329179.1"/>
    <property type="molecule type" value="Genomic_DNA"/>
</dbReference>
<dbReference type="GO" id="GO:0005634">
    <property type="term" value="C:nucleus"/>
    <property type="evidence" value="ECO:0007669"/>
    <property type="project" value="UniProtKB-SubCell"/>
</dbReference>
<keyword evidence="5 6" id="KW-0539">Nucleus</keyword>
<dbReference type="GO" id="GO:0000978">
    <property type="term" value="F:RNA polymerase II cis-regulatory region sequence-specific DNA binding"/>
    <property type="evidence" value="ECO:0007669"/>
    <property type="project" value="TreeGrafter"/>
</dbReference>
<keyword evidence="2" id="KW-0805">Transcription regulation</keyword>
<dbReference type="OrthoDB" id="6247875at2759"/>
<reference evidence="9 10" key="1">
    <citation type="submission" date="2021-06" db="EMBL/GenBank/DDBJ databases">
        <title>Chromosome-level genome assembly of the red-tail catfish (Hemibagrus wyckioides).</title>
        <authorList>
            <person name="Shao F."/>
        </authorList>
    </citation>
    <scope>NUCLEOTIDE SEQUENCE [LARGE SCALE GENOMIC DNA]</scope>
    <source>
        <strain evidence="9">EC202008001</strain>
        <tissue evidence="9">Blood</tissue>
    </source>
</reference>
<sequence length="529" mass="57060">METELKSPLPPQSNAGSGPGGKSGAGSDQDRVKRPMNAFMVWSRGQRRKMAQENPKMHNSEISKRLGADWKLLTDAEKRPFIDEAKRLRAMHMKEHPDYKYRPRRKTKTLLKKDKYSLPGGLLAPGAGAVNSAVSVGHQRMDGYAHVANGWTNGAYSLVQEQLAYPQHHGMSSPPPLQQMHRYDMTAGLQYPMMSTAQTYMSAASTYSGVSYAQQSPGAVGLGSVASVCKTEPSSPPPAIASHSQRACLGDLRDMISMYLPPGGDSADHNTLQSSRLHSVHPHYQSAGTGVRESDARIGRLSVPYSAALDEAVGLLGKRCRNQEPIALPDQLKLVSSPASSECPHCPSVHSVWSWGSPAPTHPYCSPWEAAHQEELGMFGSGKAGVPGLAQVKTQGGVQSTEKKEEGELEGLPSITALPFLPLTPPRPTLNCPCNEPPASDKQRLLKEVFHKQILPAGLWLKRAFLSPSSGTQPIELQPSEACIEAGYGPALHPSGPGPPSHCPWTPVSTYPQRGNPPNSTLLPRAAWT</sequence>
<evidence type="ECO:0000256" key="5">
    <source>
        <dbReference type="ARBA" id="ARBA00023242"/>
    </source>
</evidence>
<evidence type="ECO:0000256" key="1">
    <source>
        <dbReference type="ARBA" id="ARBA00004123"/>
    </source>
</evidence>
<name>A0A9D3SRK1_9TELE</name>
<dbReference type="Gene3D" id="1.10.30.10">
    <property type="entry name" value="High mobility group box domain"/>
    <property type="match status" value="1"/>
</dbReference>
<dbReference type="InterPro" id="IPR009071">
    <property type="entry name" value="HMG_box_dom"/>
</dbReference>
<evidence type="ECO:0000256" key="4">
    <source>
        <dbReference type="ARBA" id="ARBA00023163"/>
    </source>
</evidence>
<dbReference type="PANTHER" id="PTHR10270">
    <property type="entry name" value="SOX TRANSCRIPTION FACTOR"/>
    <property type="match status" value="1"/>
</dbReference>
<dbReference type="AlphaFoldDB" id="A0A9D3SRK1"/>
<evidence type="ECO:0000256" key="2">
    <source>
        <dbReference type="ARBA" id="ARBA00023015"/>
    </source>
</evidence>